<sequence>MTRPTGALRWAAPEFMDDSEDAAPATFATDIYSMASMIYENDQGIRPSEPAAGMELELTDEIWEIMNRCWNPTPNERPTASQVTDGMKAIPPNALMIKCTAQHQKVQQTAEGQMFSSRSFRTEMRGQGTRFSEAEFNMLREYVASNGGEASASSTQNREVDANTGSG</sequence>
<comment type="caution">
    <text evidence="3">The sequence shown here is derived from an EMBL/GenBank/DDBJ whole genome shotgun (WGS) entry which is preliminary data.</text>
</comment>
<evidence type="ECO:0000313" key="3">
    <source>
        <dbReference type="EMBL" id="KAF9443257.1"/>
    </source>
</evidence>
<dbReference type="AlphaFoldDB" id="A0A9P6BXM8"/>
<accession>A0A9P6BXM8</accession>
<feature type="domain" description="Protein kinase" evidence="2">
    <location>
        <begin position="1"/>
        <end position="90"/>
    </location>
</feature>
<dbReference type="Gene3D" id="1.10.510.10">
    <property type="entry name" value="Transferase(Phosphotransferase) domain 1"/>
    <property type="match status" value="1"/>
</dbReference>
<dbReference type="InterPro" id="IPR011009">
    <property type="entry name" value="Kinase-like_dom_sf"/>
</dbReference>
<protein>
    <recommendedName>
        <fullName evidence="2">Protein kinase domain-containing protein</fullName>
    </recommendedName>
</protein>
<evidence type="ECO:0000256" key="1">
    <source>
        <dbReference type="SAM" id="MobiDB-lite"/>
    </source>
</evidence>
<dbReference type="PROSITE" id="PS50011">
    <property type="entry name" value="PROTEIN_KINASE_DOM"/>
    <property type="match status" value="1"/>
</dbReference>
<dbReference type="EMBL" id="MU151499">
    <property type="protein sequence ID" value="KAF9443257.1"/>
    <property type="molecule type" value="Genomic_DNA"/>
</dbReference>
<dbReference type="InterPro" id="IPR000719">
    <property type="entry name" value="Prot_kinase_dom"/>
</dbReference>
<dbReference type="OrthoDB" id="26722at2759"/>
<evidence type="ECO:0000313" key="4">
    <source>
        <dbReference type="Proteomes" id="UP000807342"/>
    </source>
</evidence>
<dbReference type="GO" id="GO:0004672">
    <property type="term" value="F:protein kinase activity"/>
    <property type="evidence" value="ECO:0007669"/>
    <property type="project" value="InterPro"/>
</dbReference>
<dbReference type="GO" id="GO:0005524">
    <property type="term" value="F:ATP binding"/>
    <property type="evidence" value="ECO:0007669"/>
    <property type="project" value="InterPro"/>
</dbReference>
<feature type="region of interest" description="Disordered" evidence="1">
    <location>
        <begin position="146"/>
        <end position="167"/>
    </location>
</feature>
<evidence type="ECO:0000259" key="2">
    <source>
        <dbReference type="PROSITE" id="PS50011"/>
    </source>
</evidence>
<dbReference type="SUPFAM" id="SSF56112">
    <property type="entry name" value="Protein kinase-like (PK-like)"/>
    <property type="match status" value="1"/>
</dbReference>
<organism evidence="3 4">
    <name type="scientific">Macrolepiota fuliginosa MF-IS2</name>
    <dbReference type="NCBI Taxonomy" id="1400762"/>
    <lineage>
        <taxon>Eukaryota</taxon>
        <taxon>Fungi</taxon>
        <taxon>Dikarya</taxon>
        <taxon>Basidiomycota</taxon>
        <taxon>Agaricomycotina</taxon>
        <taxon>Agaricomycetes</taxon>
        <taxon>Agaricomycetidae</taxon>
        <taxon>Agaricales</taxon>
        <taxon>Agaricineae</taxon>
        <taxon>Agaricaceae</taxon>
        <taxon>Macrolepiota</taxon>
    </lineage>
</organism>
<proteinExistence type="predicted"/>
<reference evidence="3" key="1">
    <citation type="submission" date="2020-11" db="EMBL/GenBank/DDBJ databases">
        <authorList>
            <consortium name="DOE Joint Genome Institute"/>
            <person name="Ahrendt S."/>
            <person name="Riley R."/>
            <person name="Andreopoulos W."/>
            <person name="Labutti K."/>
            <person name="Pangilinan J."/>
            <person name="Ruiz-Duenas F.J."/>
            <person name="Barrasa J.M."/>
            <person name="Sanchez-Garcia M."/>
            <person name="Camarero S."/>
            <person name="Miyauchi S."/>
            <person name="Serrano A."/>
            <person name="Linde D."/>
            <person name="Babiker R."/>
            <person name="Drula E."/>
            <person name="Ayuso-Fernandez I."/>
            <person name="Pacheco R."/>
            <person name="Padilla G."/>
            <person name="Ferreira P."/>
            <person name="Barriuso J."/>
            <person name="Kellner H."/>
            <person name="Castanera R."/>
            <person name="Alfaro M."/>
            <person name="Ramirez L."/>
            <person name="Pisabarro A.G."/>
            <person name="Kuo A."/>
            <person name="Tritt A."/>
            <person name="Lipzen A."/>
            <person name="He G."/>
            <person name="Yan M."/>
            <person name="Ng V."/>
            <person name="Cullen D."/>
            <person name="Martin F."/>
            <person name="Rosso M.-N."/>
            <person name="Henrissat B."/>
            <person name="Hibbett D."/>
            <person name="Martinez A.T."/>
            <person name="Grigoriev I.V."/>
        </authorList>
    </citation>
    <scope>NUCLEOTIDE SEQUENCE</scope>
    <source>
        <strain evidence="3">MF-IS2</strain>
    </source>
</reference>
<feature type="compositionally biased region" description="Polar residues" evidence="1">
    <location>
        <begin position="151"/>
        <end position="167"/>
    </location>
</feature>
<name>A0A9P6BXM8_9AGAR</name>
<gene>
    <name evidence="3" type="ORF">P691DRAFT_788266</name>
</gene>
<keyword evidence="4" id="KW-1185">Reference proteome</keyword>
<dbReference type="Proteomes" id="UP000807342">
    <property type="component" value="Unassembled WGS sequence"/>
</dbReference>